<protein>
    <recommendedName>
        <fullName evidence="4">3-dehydroquinate dehydratase</fullName>
        <shortName evidence="4">3-dehydroquinase</shortName>
        <ecNumber evidence="4">4.2.1.10</ecNumber>
    </recommendedName>
    <alternativeName>
        <fullName evidence="4">Type I DHQase</fullName>
    </alternativeName>
    <alternativeName>
        <fullName evidence="4">Type I dehydroquinase</fullName>
        <shortName evidence="4">DHQ1</shortName>
    </alternativeName>
</protein>
<keyword evidence="4" id="KW-0028">Amino-acid biosynthesis</keyword>
<dbReference type="Pfam" id="PF01487">
    <property type="entry name" value="DHquinase_I"/>
    <property type="match status" value="1"/>
</dbReference>
<dbReference type="AlphaFoldDB" id="A0A5Q0HA73"/>
<evidence type="ECO:0000256" key="1">
    <source>
        <dbReference type="ARBA" id="ARBA00001864"/>
    </source>
</evidence>
<feature type="active site" description="Proton donor/acceptor" evidence="4">
    <location>
        <position position="129"/>
    </location>
</feature>
<evidence type="ECO:0000256" key="3">
    <source>
        <dbReference type="ARBA" id="ARBA00023270"/>
    </source>
</evidence>
<organism evidence="5 6">
    <name type="scientific">Saccharothrix syringae</name>
    <name type="common">Nocardiopsis syringae</name>
    <dbReference type="NCBI Taxonomy" id="103733"/>
    <lineage>
        <taxon>Bacteria</taxon>
        <taxon>Bacillati</taxon>
        <taxon>Actinomycetota</taxon>
        <taxon>Actinomycetes</taxon>
        <taxon>Pseudonocardiales</taxon>
        <taxon>Pseudonocardiaceae</taxon>
        <taxon>Saccharothrix</taxon>
    </lineage>
</organism>
<gene>
    <name evidence="4 5" type="primary">aroD</name>
    <name evidence="5" type="ORF">EKG83_38580</name>
</gene>
<name>A0A5Q0HA73_SACSY</name>
<evidence type="ECO:0000313" key="6">
    <source>
        <dbReference type="Proteomes" id="UP000325787"/>
    </source>
</evidence>
<dbReference type="GO" id="GO:0008652">
    <property type="term" value="P:amino acid biosynthetic process"/>
    <property type="evidence" value="ECO:0007669"/>
    <property type="project" value="UniProtKB-KW"/>
</dbReference>
<feature type="binding site" evidence="4">
    <location>
        <position position="18"/>
    </location>
    <ligand>
        <name>3-dehydroquinate</name>
        <dbReference type="ChEBI" id="CHEBI:32364"/>
    </ligand>
</feature>
<dbReference type="InterPro" id="IPR013785">
    <property type="entry name" value="Aldolase_TIM"/>
</dbReference>
<dbReference type="GO" id="GO:0009423">
    <property type="term" value="P:chorismate biosynthetic process"/>
    <property type="evidence" value="ECO:0007669"/>
    <property type="project" value="UniProtKB-UniRule"/>
</dbReference>
<reference evidence="6" key="1">
    <citation type="journal article" date="2021" name="Curr. Microbiol.">
        <title>Complete genome of nocamycin-producing strain Saccharothrix syringae NRRL B-16468 reveals the biosynthetic potential for secondary metabolites.</title>
        <authorList>
            <person name="Mo X."/>
            <person name="Yang S."/>
        </authorList>
    </citation>
    <scope>NUCLEOTIDE SEQUENCE [LARGE SCALE GENOMIC DNA]</scope>
    <source>
        <strain evidence="6">ATCC 51364 / DSM 43886 / JCM 6844 / KCTC 9398 / NBRC 14523 / NRRL B-16468 / INA 2240</strain>
    </source>
</reference>
<dbReference type="GO" id="GO:0009073">
    <property type="term" value="P:aromatic amino acid family biosynthetic process"/>
    <property type="evidence" value="ECO:0007669"/>
    <property type="project" value="UniProtKB-KW"/>
</dbReference>
<dbReference type="UniPathway" id="UPA00053">
    <property type="reaction ID" value="UER00086"/>
</dbReference>
<dbReference type="GO" id="GO:0003855">
    <property type="term" value="F:3-dehydroquinate dehydratase activity"/>
    <property type="evidence" value="ECO:0007669"/>
    <property type="project" value="UniProtKB-UniRule"/>
</dbReference>
<keyword evidence="2 4" id="KW-0456">Lyase</keyword>
<dbReference type="Gene3D" id="3.20.20.70">
    <property type="entry name" value="Aldolase class I"/>
    <property type="match status" value="1"/>
</dbReference>
<evidence type="ECO:0000256" key="4">
    <source>
        <dbReference type="HAMAP-Rule" id="MF_00214"/>
    </source>
</evidence>
<keyword evidence="6" id="KW-1185">Reference proteome</keyword>
<comment type="subunit">
    <text evidence="4">Homodimer.</text>
</comment>
<dbReference type="CDD" id="cd00502">
    <property type="entry name" value="DHQase_I"/>
    <property type="match status" value="1"/>
</dbReference>
<dbReference type="InterPro" id="IPR018508">
    <property type="entry name" value="3-dehydroquinate_DH_AS"/>
</dbReference>
<comment type="pathway">
    <text evidence="4">Metabolic intermediate biosynthesis; chorismate biosynthesis; chorismate from D-erythrose 4-phosphate and phosphoenolpyruvate: step 3/7.</text>
</comment>
<proteinExistence type="inferred from homology"/>
<feature type="binding site" evidence="4">
    <location>
        <position position="195"/>
    </location>
    <ligand>
        <name>3-dehydroquinate</name>
        <dbReference type="ChEBI" id="CHEBI:32364"/>
    </ligand>
</feature>
<dbReference type="NCBIfam" id="TIGR01093">
    <property type="entry name" value="aroD"/>
    <property type="match status" value="1"/>
</dbReference>
<feature type="binding site" evidence="4">
    <location>
        <begin position="40"/>
        <end position="42"/>
    </location>
    <ligand>
        <name>3-dehydroquinate</name>
        <dbReference type="ChEBI" id="CHEBI:32364"/>
    </ligand>
</feature>
<keyword evidence="3 4" id="KW-0704">Schiff base</keyword>
<dbReference type="GO" id="GO:0046279">
    <property type="term" value="P:3,4-dihydroxybenzoate biosynthetic process"/>
    <property type="evidence" value="ECO:0007669"/>
    <property type="project" value="TreeGrafter"/>
</dbReference>
<sequence>MNALRALLDTGVPLVAVSFDDQDAERAASAAVEARVDVAELRVDRFRDTATDHVLRQVEAFRDLPTLVTVRSAAEGGDWRGTEDERLALFRAVAPRVDAVDVELSSRDILDEVVIAAHEHDALVVVSYHNFDHTPPLDELRTTAKAARAAGADIVKISTMARSKADLKVLTTLLVDADVPEMIVIGMGATGTASRIFFPALGSRLTYTFMDAQATSGQLDFAETFALMRRFHPDFAERKN</sequence>
<dbReference type="InterPro" id="IPR001381">
    <property type="entry name" value="DHquinase_I"/>
</dbReference>
<comment type="catalytic activity">
    <reaction evidence="1 4">
        <text>3-dehydroquinate = 3-dehydroshikimate + H2O</text>
        <dbReference type="Rhea" id="RHEA:21096"/>
        <dbReference type="ChEBI" id="CHEBI:15377"/>
        <dbReference type="ChEBI" id="CHEBI:16630"/>
        <dbReference type="ChEBI" id="CHEBI:32364"/>
        <dbReference type="EC" id="4.2.1.10"/>
    </reaction>
</comment>
<dbReference type="OrthoDB" id="9813659at2"/>
<dbReference type="RefSeq" id="WP_033430690.1">
    <property type="nucleotide sequence ID" value="NZ_CP034550.1"/>
</dbReference>
<feature type="active site" description="Schiff-base intermediate with substrate" evidence="4">
    <location>
        <position position="156"/>
    </location>
</feature>
<comment type="similarity">
    <text evidence="4">Belongs to the type-I 3-dehydroquinase family.</text>
</comment>
<dbReference type="KEGG" id="ssyi:EKG83_38580"/>
<dbReference type="EMBL" id="CP034550">
    <property type="protein sequence ID" value="QFZ22552.1"/>
    <property type="molecule type" value="Genomic_DNA"/>
</dbReference>
<dbReference type="PANTHER" id="PTHR43699">
    <property type="entry name" value="3-DEHYDROQUINATE DEHYDRATASE"/>
    <property type="match status" value="1"/>
</dbReference>
<dbReference type="EC" id="4.2.1.10" evidence="4"/>
<evidence type="ECO:0000256" key="2">
    <source>
        <dbReference type="ARBA" id="ARBA00023239"/>
    </source>
</evidence>
<dbReference type="PANTHER" id="PTHR43699:SF1">
    <property type="entry name" value="3-DEHYDROQUINATE DEHYDRATASE"/>
    <property type="match status" value="1"/>
</dbReference>
<accession>A0A5Q0HA73</accession>
<feature type="binding site" evidence="4">
    <location>
        <position position="218"/>
    </location>
    <ligand>
        <name>3-dehydroquinate</name>
        <dbReference type="ChEBI" id="CHEBI:32364"/>
    </ligand>
</feature>
<comment type="caution">
    <text evidence="4">Lacks conserved residue(s) required for the propagation of feature annotation.</text>
</comment>
<evidence type="ECO:0000313" key="5">
    <source>
        <dbReference type="EMBL" id="QFZ22552.1"/>
    </source>
</evidence>
<dbReference type="InterPro" id="IPR050146">
    <property type="entry name" value="Type-I_3-dehydroquinase"/>
</dbReference>
<dbReference type="Proteomes" id="UP000325787">
    <property type="component" value="Chromosome"/>
</dbReference>
<dbReference type="HAMAP" id="MF_00214">
    <property type="entry name" value="AroD"/>
    <property type="match status" value="1"/>
</dbReference>
<feature type="binding site" evidence="4">
    <location>
        <position position="71"/>
    </location>
    <ligand>
        <name>3-dehydroquinate</name>
        <dbReference type="ChEBI" id="CHEBI:32364"/>
    </ligand>
</feature>
<comment type="function">
    <text evidence="4">Involved in the third step of the chorismate pathway, which leads to the biosynthesis of aromatic amino acids. Catalyzes the cis-dehydration of 3-dehydroquinate (DHQ) and introduces the first double bond of the aromatic ring to yield 3-dehydroshikimate.</text>
</comment>
<keyword evidence="4" id="KW-0057">Aromatic amino acid biosynthesis</keyword>
<dbReference type="PROSITE" id="PS01028">
    <property type="entry name" value="DEHYDROQUINASE_I"/>
    <property type="match status" value="1"/>
</dbReference>
<dbReference type="SUPFAM" id="SSF51569">
    <property type="entry name" value="Aldolase"/>
    <property type="match status" value="1"/>
</dbReference>